<organism evidence="1 2">
    <name type="scientific">Diversispora epigaea</name>
    <dbReference type="NCBI Taxonomy" id="1348612"/>
    <lineage>
        <taxon>Eukaryota</taxon>
        <taxon>Fungi</taxon>
        <taxon>Fungi incertae sedis</taxon>
        <taxon>Mucoromycota</taxon>
        <taxon>Glomeromycotina</taxon>
        <taxon>Glomeromycetes</taxon>
        <taxon>Diversisporales</taxon>
        <taxon>Diversisporaceae</taxon>
        <taxon>Diversispora</taxon>
    </lineage>
</organism>
<accession>A0A397JGL2</accession>
<evidence type="ECO:0000313" key="1">
    <source>
        <dbReference type="EMBL" id="RHZ86727.1"/>
    </source>
</evidence>
<gene>
    <name evidence="1" type="ORF">Glove_46g15</name>
</gene>
<comment type="caution">
    <text evidence="1">The sequence shown here is derived from an EMBL/GenBank/DDBJ whole genome shotgun (WGS) entry which is preliminary data.</text>
</comment>
<reference evidence="1 2" key="1">
    <citation type="submission" date="2018-08" db="EMBL/GenBank/DDBJ databases">
        <title>Genome and evolution of the arbuscular mycorrhizal fungus Diversispora epigaea (formerly Glomus versiforme) and its bacterial endosymbionts.</title>
        <authorList>
            <person name="Sun X."/>
            <person name="Fei Z."/>
            <person name="Harrison M."/>
        </authorList>
    </citation>
    <scope>NUCLEOTIDE SEQUENCE [LARGE SCALE GENOMIC DNA]</scope>
    <source>
        <strain evidence="1 2">IT104</strain>
    </source>
</reference>
<dbReference type="Proteomes" id="UP000266861">
    <property type="component" value="Unassembled WGS sequence"/>
</dbReference>
<keyword evidence="2" id="KW-1185">Reference proteome</keyword>
<name>A0A397JGL2_9GLOM</name>
<proteinExistence type="predicted"/>
<dbReference type="EMBL" id="PQFF01000043">
    <property type="protein sequence ID" value="RHZ86727.1"/>
    <property type="molecule type" value="Genomic_DNA"/>
</dbReference>
<sequence length="369" mass="42392">MSTDLYTKIYNFLVNAEEKHITAGSVIYQRIEENPQISQTELRIIIERAVSFANNNNGRGSSCYTTLLEIFPEICKRTFGLRDIGAVKTHEEDTITPDKIRKNIIELKGKLKKNTTPLYQHLYSGVNNITISELSWKDPLVSQVISDDSRLVQQLSGHLQRTFMKPVRQMVPTALPLKVQRKCDEFVSTFIENRVFDLSQKLLSHSWNNPVFGSDFVESLNEGTYVTNVIVPAIRATLKDLPLGKSTVITSSERQSSASANRRGVGRIGKRPDVMFVMKYRGKYYELLYIECSRLFCTAKKEIDDRVKLWRECNDGLYWTRKSCKPDKDEFSIIGIQVAGNKLLLNVLIRDMNDIHRYYYLCKADIPVQ</sequence>
<dbReference type="OrthoDB" id="2389889at2759"/>
<dbReference type="AlphaFoldDB" id="A0A397JGL2"/>
<evidence type="ECO:0000313" key="2">
    <source>
        <dbReference type="Proteomes" id="UP000266861"/>
    </source>
</evidence>
<protein>
    <submittedName>
        <fullName evidence="1">Uncharacterized protein</fullName>
    </submittedName>
</protein>